<protein>
    <submittedName>
        <fullName evidence="7">NADP-dependent 3-hydroxy acid dehydrogenase YdfG</fullName>
    </submittedName>
</protein>
<evidence type="ECO:0000256" key="2">
    <source>
        <dbReference type="ARBA" id="ARBA00023002"/>
    </source>
</evidence>
<dbReference type="SMART" id="SM00822">
    <property type="entry name" value="PKS_KR"/>
    <property type="match status" value="1"/>
</dbReference>
<dbReference type="RefSeq" id="WP_246351271.1">
    <property type="nucleotide sequence ID" value="NZ_JACHHG010000005.1"/>
</dbReference>
<evidence type="ECO:0000313" key="7">
    <source>
        <dbReference type="EMBL" id="MBB6098352.1"/>
    </source>
</evidence>
<dbReference type="PRINTS" id="PR00080">
    <property type="entry name" value="SDRFAMILY"/>
</dbReference>
<dbReference type="PANTHER" id="PTHR44196">
    <property type="entry name" value="DEHYDROGENASE/REDUCTASE SDR FAMILY MEMBER 7B"/>
    <property type="match status" value="1"/>
</dbReference>
<feature type="chain" id="PRO_5032912046" evidence="5">
    <location>
        <begin position="26"/>
        <end position="324"/>
    </location>
</feature>
<evidence type="ECO:0000256" key="3">
    <source>
        <dbReference type="RuleBase" id="RU000363"/>
    </source>
</evidence>
<evidence type="ECO:0000256" key="1">
    <source>
        <dbReference type="ARBA" id="ARBA00006484"/>
    </source>
</evidence>
<dbReference type="PRINTS" id="PR00081">
    <property type="entry name" value="GDHRDH"/>
</dbReference>
<comment type="caution">
    <text evidence="7">The sequence shown here is derived from an EMBL/GenBank/DDBJ whole genome shotgun (WGS) entry which is preliminary data.</text>
</comment>
<dbReference type="InterPro" id="IPR002347">
    <property type="entry name" value="SDR_fam"/>
</dbReference>
<dbReference type="EMBL" id="JACHHG010000005">
    <property type="protein sequence ID" value="MBB6098352.1"/>
    <property type="molecule type" value="Genomic_DNA"/>
</dbReference>
<organism evidence="7 8">
    <name type="scientific">Deinobacterium chartae</name>
    <dbReference type="NCBI Taxonomy" id="521158"/>
    <lineage>
        <taxon>Bacteria</taxon>
        <taxon>Thermotogati</taxon>
        <taxon>Deinococcota</taxon>
        <taxon>Deinococci</taxon>
        <taxon>Deinococcales</taxon>
        <taxon>Deinococcaceae</taxon>
        <taxon>Deinobacterium</taxon>
    </lineage>
</organism>
<evidence type="ECO:0000259" key="6">
    <source>
        <dbReference type="SMART" id="SM00822"/>
    </source>
</evidence>
<dbReference type="InterPro" id="IPR036291">
    <property type="entry name" value="NAD(P)-bd_dom_sf"/>
</dbReference>
<keyword evidence="8" id="KW-1185">Reference proteome</keyword>
<dbReference type="PANTHER" id="PTHR44196:SF1">
    <property type="entry name" value="DEHYDROGENASE_REDUCTASE SDR FAMILY MEMBER 7B"/>
    <property type="match status" value="1"/>
</dbReference>
<name>A0A841I2S6_9DEIO</name>
<accession>A0A841I2S6</accession>
<evidence type="ECO:0000256" key="4">
    <source>
        <dbReference type="SAM" id="MobiDB-lite"/>
    </source>
</evidence>
<dbReference type="GO" id="GO:0016491">
    <property type="term" value="F:oxidoreductase activity"/>
    <property type="evidence" value="ECO:0007669"/>
    <property type="project" value="UniProtKB-KW"/>
</dbReference>
<dbReference type="CDD" id="cd05233">
    <property type="entry name" value="SDR_c"/>
    <property type="match status" value="1"/>
</dbReference>
<dbReference type="FunFam" id="3.40.50.720:FF:000084">
    <property type="entry name" value="Short-chain dehydrogenase reductase"/>
    <property type="match status" value="1"/>
</dbReference>
<proteinExistence type="inferred from homology"/>
<reference evidence="7 8" key="1">
    <citation type="submission" date="2020-08" db="EMBL/GenBank/DDBJ databases">
        <title>Genomic Encyclopedia of Type Strains, Phase IV (KMG-IV): sequencing the most valuable type-strain genomes for metagenomic binning, comparative biology and taxonomic classification.</title>
        <authorList>
            <person name="Goeker M."/>
        </authorList>
    </citation>
    <scope>NUCLEOTIDE SEQUENCE [LARGE SCALE GENOMIC DNA]</scope>
    <source>
        <strain evidence="7 8">DSM 21458</strain>
    </source>
</reference>
<dbReference type="Gene3D" id="3.40.50.720">
    <property type="entry name" value="NAD(P)-binding Rossmann-like Domain"/>
    <property type="match status" value="1"/>
</dbReference>
<dbReference type="InterPro" id="IPR057326">
    <property type="entry name" value="KR_dom"/>
</dbReference>
<keyword evidence="5" id="KW-0732">Signal</keyword>
<dbReference type="AlphaFoldDB" id="A0A841I2S6"/>
<feature type="signal peptide" evidence="5">
    <location>
        <begin position="1"/>
        <end position="25"/>
    </location>
</feature>
<evidence type="ECO:0000313" key="8">
    <source>
        <dbReference type="Proteomes" id="UP000569951"/>
    </source>
</evidence>
<dbReference type="PROSITE" id="PS00061">
    <property type="entry name" value="ADH_SHORT"/>
    <property type="match status" value="1"/>
</dbReference>
<evidence type="ECO:0000256" key="5">
    <source>
        <dbReference type="SAM" id="SignalP"/>
    </source>
</evidence>
<dbReference type="GO" id="GO:0016020">
    <property type="term" value="C:membrane"/>
    <property type="evidence" value="ECO:0007669"/>
    <property type="project" value="TreeGrafter"/>
</dbReference>
<dbReference type="InterPro" id="IPR020904">
    <property type="entry name" value="Sc_DH/Rdtase_CS"/>
</dbReference>
<dbReference type="Proteomes" id="UP000569951">
    <property type="component" value="Unassembled WGS sequence"/>
</dbReference>
<dbReference type="Pfam" id="PF00106">
    <property type="entry name" value="adh_short"/>
    <property type="match status" value="1"/>
</dbReference>
<dbReference type="SUPFAM" id="SSF51735">
    <property type="entry name" value="NAD(P)-binding Rossmann-fold domains"/>
    <property type="match status" value="1"/>
</dbReference>
<gene>
    <name evidence="7" type="ORF">HNR42_001777</name>
</gene>
<sequence>MKAARTLGLTALAMGGLMLASRARAPQFRPLGGKVVVITGASSGIGRATALECAARGARVVLAARHPEGLERVAGEVRALGAEALVVPTDVRERAQVEALADAALEAFGRIDVWFNNAGMAFVADVADSPEDRIEQLLQVQVWGVIYGVQAAVRVMRPQGDGHIINMASIAGRVGFPKMGIYAGSKAFVEVMTQVLRQELMVIDRSGIRVSAVQPTAVRTPFFDKAPNLEEGGQGAYLTGPVLEADQVARAVVDAMERYRAVVLPLRPVAGLQVMYDLAPALTDRVMSLFRPDRRTAGFNARHRGSGQDEAPVPPRVEGTQLTR</sequence>
<feature type="domain" description="Ketoreductase" evidence="6">
    <location>
        <begin position="34"/>
        <end position="221"/>
    </location>
</feature>
<keyword evidence="2" id="KW-0560">Oxidoreductase</keyword>
<comment type="similarity">
    <text evidence="1 3">Belongs to the short-chain dehydrogenases/reductases (SDR) family.</text>
</comment>
<feature type="region of interest" description="Disordered" evidence="4">
    <location>
        <begin position="298"/>
        <end position="324"/>
    </location>
</feature>